<organism evidence="2 3">
    <name type="scientific">Favolaschia claudopus</name>
    <dbReference type="NCBI Taxonomy" id="2862362"/>
    <lineage>
        <taxon>Eukaryota</taxon>
        <taxon>Fungi</taxon>
        <taxon>Dikarya</taxon>
        <taxon>Basidiomycota</taxon>
        <taxon>Agaricomycotina</taxon>
        <taxon>Agaricomycetes</taxon>
        <taxon>Agaricomycetidae</taxon>
        <taxon>Agaricales</taxon>
        <taxon>Marasmiineae</taxon>
        <taxon>Mycenaceae</taxon>
        <taxon>Favolaschia</taxon>
    </lineage>
</organism>
<proteinExistence type="predicted"/>
<name>A0AAW0AHX3_9AGAR</name>
<keyword evidence="1" id="KW-0732">Signal</keyword>
<dbReference type="Proteomes" id="UP001362999">
    <property type="component" value="Unassembled WGS sequence"/>
</dbReference>
<comment type="caution">
    <text evidence="2">The sequence shown here is derived from an EMBL/GenBank/DDBJ whole genome shotgun (WGS) entry which is preliminary data.</text>
</comment>
<sequence length="102" mass="11155">MNLPLRPTSCMMLHLKLLIVHSLFMATYAISRGPPQLPCGLSCCWVSPLVLLRPESPTTVASRRDTRDCATGSCGRGVREFRRSLREITPSSLSGIVVGTKV</sequence>
<feature type="signal peptide" evidence="1">
    <location>
        <begin position="1"/>
        <end position="29"/>
    </location>
</feature>
<evidence type="ECO:0000256" key="1">
    <source>
        <dbReference type="SAM" id="SignalP"/>
    </source>
</evidence>
<reference evidence="2 3" key="1">
    <citation type="journal article" date="2024" name="J Genomics">
        <title>Draft genome sequencing and assembly of Favolaschia claudopus CIRM-BRFM 2984 isolated from oak limbs.</title>
        <authorList>
            <person name="Navarro D."/>
            <person name="Drula E."/>
            <person name="Chaduli D."/>
            <person name="Cazenave R."/>
            <person name="Ahrendt S."/>
            <person name="Wang J."/>
            <person name="Lipzen A."/>
            <person name="Daum C."/>
            <person name="Barry K."/>
            <person name="Grigoriev I.V."/>
            <person name="Favel A."/>
            <person name="Rosso M.N."/>
            <person name="Martin F."/>
        </authorList>
    </citation>
    <scope>NUCLEOTIDE SEQUENCE [LARGE SCALE GENOMIC DNA]</scope>
    <source>
        <strain evidence="2 3">CIRM-BRFM 2984</strain>
    </source>
</reference>
<evidence type="ECO:0000313" key="3">
    <source>
        <dbReference type="Proteomes" id="UP001362999"/>
    </source>
</evidence>
<dbReference type="EMBL" id="JAWWNJ010000066">
    <property type="protein sequence ID" value="KAK7012323.1"/>
    <property type="molecule type" value="Genomic_DNA"/>
</dbReference>
<evidence type="ECO:0008006" key="4">
    <source>
        <dbReference type="Google" id="ProtNLM"/>
    </source>
</evidence>
<evidence type="ECO:0000313" key="2">
    <source>
        <dbReference type="EMBL" id="KAK7012323.1"/>
    </source>
</evidence>
<gene>
    <name evidence="2" type="ORF">R3P38DRAFT_3021692</name>
</gene>
<keyword evidence="3" id="KW-1185">Reference proteome</keyword>
<accession>A0AAW0AHX3</accession>
<dbReference type="AlphaFoldDB" id="A0AAW0AHX3"/>
<protein>
    <recommendedName>
        <fullName evidence="4">Secreted protein</fullName>
    </recommendedName>
</protein>
<feature type="chain" id="PRO_5043407240" description="Secreted protein" evidence="1">
    <location>
        <begin position="30"/>
        <end position="102"/>
    </location>
</feature>
<feature type="non-terminal residue" evidence="2">
    <location>
        <position position="1"/>
    </location>
</feature>